<proteinExistence type="predicted"/>
<reference evidence="2" key="1">
    <citation type="journal article" date="2021" name="bioRxiv">
        <title>Whole Genome Assembly and Annotation of Northern Wild Rice, Zizania palustris L., Supports a Whole Genome Duplication in the Zizania Genus.</title>
        <authorList>
            <person name="Haas M."/>
            <person name="Kono T."/>
            <person name="Macchietto M."/>
            <person name="Millas R."/>
            <person name="McGilp L."/>
            <person name="Shao M."/>
            <person name="Duquette J."/>
            <person name="Hirsch C.N."/>
            <person name="Kimball J."/>
        </authorList>
    </citation>
    <scope>NUCLEOTIDE SEQUENCE</scope>
    <source>
        <tissue evidence="2">Fresh leaf tissue</tissue>
    </source>
</reference>
<evidence type="ECO:0000313" key="3">
    <source>
        <dbReference type="Proteomes" id="UP000729402"/>
    </source>
</evidence>
<accession>A0A8J5WMJ9</accession>
<protein>
    <submittedName>
        <fullName evidence="2">Uncharacterized protein</fullName>
    </submittedName>
</protein>
<dbReference type="OrthoDB" id="46529at2759"/>
<dbReference type="EMBL" id="JAAALK010000081">
    <property type="protein sequence ID" value="KAG8091296.1"/>
    <property type="molecule type" value="Genomic_DNA"/>
</dbReference>
<dbReference type="AlphaFoldDB" id="A0A8J5WMJ9"/>
<organism evidence="2 3">
    <name type="scientific">Zizania palustris</name>
    <name type="common">Northern wild rice</name>
    <dbReference type="NCBI Taxonomy" id="103762"/>
    <lineage>
        <taxon>Eukaryota</taxon>
        <taxon>Viridiplantae</taxon>
        <taxon>Streptophyta</taxon>
        <taxon>Embryophyta</taxon>
        <taxon>Tracheophyta</taxon>
        <taxon>Spermatophyta</taxon>
        <taxon>Magnoliopsida</taxon>
        <taxon>Liliopsida</taxon>
        <taxon>Poales</taxon>
        <taxon>Poaceae</taxon>
        <taxon>BOP clade</taxon>
        <taxon>Oryzoideae</taxon>
        <taxon>Oryzeae</taxon>
        <taxon>Zizaniinae</taxon>
        <taxon>Zizania</taxon>
    </lineage>
</organism>
<comment type="caution">
    <text evidence="2">The sequence shown here is derived from an EMBL/GenBank/DDBJ whole genome shotgun (WGS) entry which is preliminary data.</text>
</comment>
<dbReference type="Proteomes" id="UP000729402">
    <property type="component" value="Unassembled WGS sequence"/>
</dbReference>
<gene>
    <name evidence="2" type="ORF">GUJ93_ZPchr0011g28461</name>
</gene>
<reference evidence="2" key="2">
    <citation type="submission" date="2021-02" db="EMBL/GenBank/DDBJ databases">
        <authorList>
            <person name="Kimball J.A."/>
            <person name="Haas M.W."/>
            <person name="Macchietto M."/>
            <person name="Kono T."/>
            <person name="Duquette J."/>
            <person name="Shao M."/>
        </authorList>
    </citation>
    <scope>NUCLEOTIDE SEQUENCE</scope>
    <source>
        <tissue evidence="2">Fresh leaf tissue</tissue>
    </source>
</reference>
<feature type="region of interest" description="Disordered" evidence="1">
    <location>
        <begin position="78"/>
        <end position="103"/>
    </location>
</feature>
<evidence type="ECO:0000256" key="1">
    <source>
        <dbReference type="SAM" id="MobiDB-lite"/>
    </source>
</evidence>
<name>A0A8J5WMJ9_ZIZPA</name>
<keyword evidence="3" id="KW-1185">Reference proteome</keyword>
<sequence>MTTMESRVREALVVSADECALVDALFAAAWPPPSGHGEGQTPHAASFFEGFALKGIRVDSVQPGALDCSFTVPPRLTVSHRRSDPLRRPPLHLINRPDKSRSA</sequence>
<evidence type="ECO:0000313" key="2">
    <source>
        <dbReference type="EMBL" id="KAG8091296.1"/>
    </source>
</evidence>